<evidence type="ECO:0000313" key="2">
    <source>
        <dbReference type="Proteomes" id="UP000708208"/>
    </source>
</evidence>
<dbReference type="AlphaFoldDB" id="A0A8J2P130"/>
<reference evidence="1" key="1">
    <citation type="submission" date="2021-06" db="EMBL/GenBank/DDBJ databases">
        <authorList>
            <person name="Hodson N. C."/>
            <person name="Mongue J. A."/>
            <person name="Jaron S. K."/>
        </authorList>
    </citation>
    <scope>NUCLEOTIDE SEQUENCE</scope>
</reference>
<evidence type="ECO:0000313" key="1">
    <source>
        <dbReference type="EMBL" id="CAG7721605.1"/>
    </source>
</evidence>
<comment type="caution">
    <text evidence="1">The sequence shown here is derived from an EMBL/GenBank/DDBJ whole genome shotgun (WGS) entry which is preliminary data.</text>
</comment>
<name>A0A8J2P130_9HEXA</name>
<organism evidence="1 2">
    <name type="scientific">Allacma fusca</name>
    <dbReference type="NCBI Taxonomy" id="39272"/>
    <lineage>
        <taxon>Eukaryota</taxon>
        <taxon>Metazoa</taxon>
        <taxon>Ecdysozoa</taxon>
        <taxon>Arthropoda</taxon>
        <taxon>Hexapoda</taxon>
        <taxon>Collembola</taxon>
        <taxon>Symphypleona</taxon>
        <taxon>Sminthuridae</taxon>
        <taxon>Allacma</taxon>
    </lineage>
</organism>
<dbReference type="EMBL" id="CAJVCH010081049">
    <property type="protein sequence ID" value="CAG7721605.1"/>
    <property type="molecule type" value="Genomic_DNA"/>
</dbReference>
<feature type="non-terminal residue" evidence="1">
    <location>
        <position position="1"/>
    </location>
</feature>
<accession>A0A8J2P130</accession>
<dbReference type="Proteomes" id="UP000708208">
    <property type="component" value="Unassembled WGS sequence"/>
</dbReference>
<proteinExistence type="predicted"/>
<keyword evidence="2" id="KW-1185">Reference proteome</keyword>
<protein>
    <submittedName>
        <fullName evidence="1">Uncharacterized protein</fullName>
    </submittedName>
</protein>
<sequence length="16" mass="1884">IYGGLMEEPRQAYQKT</sequence>
<gene>
    <name evidence="1" type="ORF">AFUS01_LOCUS10810</name>
</gene>